<keyword evidence="3" id="KW-1185">Reference proteome</keyword>
<evidence type="ECO:0000313" key="2">
    <source>
        <dbReference type="EMBL" id="CAJ0575151.1"/>
    </source>
</evidence>
<accession>A0AA36CVV2</accession>
<feature type="compositionally biased region" description="Basic and acidic residues" evidence="1">
    <location>
        <begin position="139"/>
        <end position="150"/>
    </location>
</feature>
<feature type="non-terminal residue" evidence="2">
    <location>
        <position position="1"/>
    </location>
</feature>
<sequence>MRIALLLLAVFGLATTRVVKREAMPNDEDLTAATEAATTTVKPEVSGTSAWSEHEILAKILSDPAKKKKLDALNQEYQLKLLALFHEQESEMGVVLEKHKKKKEKKDKKKEDKKEPELPTTASTTPSTTPVTTAVTTGKPKEKVTQKKEAATSPRPKALSQKTSLRTGKSEEYDDQVTSADVSGQAEDSEELSSASLEAASKIIRRKQQADRQKKSAAKKALKAKLKKMSPGERHKWHQAKKEAEAKGKRQVKREEEAKKKAAEAGKPDPLKEFFESLKPENAKRTWEKLFPALTTKAPEPAKPDAKKP</sequence>
<name>A0AA36CVV2_9BILA</name>
<feature type="region of interest" description="Disordered" evidence="1">
    <location>
        <begin position="96"/>
        <end position="272"/>
    </location>
</feature>
<evidence type="ECO:0000313" key="3">
    <source>
        <dbReference type="Proteomes" id="UP001177023"/>
    </source>
</evidence>
<reference evidence="2" key="1">
    <citation type="submission" date="2023-06" db="EMBL/GenBank/DDBJ databases">
        <authorList>
            <person name="Delattre M."/>
        </authorList>
    </citation>
    <scope>NUCLEOTIDE SEQUENCE</scope>
    <source>
        <strain evidence="2">AF72</strain>
    </source>
</reference>
<dbReference type="Proteomes" id="UP001177023">
    <property type="component" value="Unassembled WGS sequence"/>
</dbReference>
<gene>
    <name evidence="2" type="ORF">MSPICULIGERA_LOCUS13467</name>
</gene>
<feature type="compositionally biased region" description="Basic and acidic residues" evidence="1">
    <location>
        <begin position="230"/>
        <end position="272"/>
    </location>
</feature>
<proteinExistence type="predicted"/>
<evidence type="ECO:0000256" key="1">
    <source>
        <dbReference type="SAM" id="MobiDB-lite"/>
    </source>
</evidence>
<feature type="compositionally biased region" description="Low complexity" evidence="1">
    <location>
        <begin position="120"/>
        <end position="137"/>
    </location>
</feature>
<dbReference type="AlphaFoldDB" id="A0AA36CVV2"/>
<feature type="compositionally biased region" description="Basic residues" evidence="1">
    <location>
        <begin position="215"/>
        <end position="228"/>
    </location>
</feature>
<comment type="caution">
    <text evidence="2">The sequence shown here is derived from an EMBL/GenBank/DDBJ whole genome shotgun (WGS) entry which is preliminary data.</text>
</comment>
<dbReference type="EMBL" id="CATQJA010002636">
    <property type="protein sequence ID" value="CAJ0575151.1"/>
    <property type="molecule type" value="Genomic_DNA"/>
</dbReference>
<organism evidence="2 3">
    <name type="scientific">Mesorhabditis spiculigera</name>
    <dbReference type="NCBI Taxonomy" id="96644"/>
    <lineage>
        <taxon>Eukaryota</taxon>
        <taxon>Metazoa</taxon>
        <taxon>Ecdysozoa</taxon>
        <taxon>Nematoda</taxon>
        <taxon>Chromadorea</taxon>
        <taxon>Rhabditida</taxon>
        <taxon>Rhabditina</taxon>
        <taxon>Rhabditomorpha</taxon>
        <taxon>Rhabditoidea</taxon>
        <taxon>Rhabditidae</taxon>
        <taxon>Mesorhabditinae</taxon>
        <taxon>Mesorhabditis</taxon>
    </lineage>
</organism>
<feature type="compositionally biased region" description="Low complexity" evidence="1">
    <location>
        <begin position="192"/>
        <end position="201"/>
    </location>
</feature>
<protein>
    <submittedName>
        <fullName evidence="2">Uncharacterized protein</fullName>
    </submittedName>
</protein>
<feature type="compositionally biased region" description="Basic residues" evidence="1">
    <location>
        <begin position="98"/>
        <end position="108"/>
    </location>
</feature>